<dbReference type="EMBL" id="LUUK01000200">
    <property type="protein sequence ID" value="OAI14463.1"/>
    <property type="molecule type" value="Genomic_DNA"/>
</dbReference>
<dbReference type="STRING" id="702114.A1355_12585"/>
<dbReference type="InterPro" id="IPR052769">
    <property type="entry name" value="TPR_domain_protein"/>
</dbReference>
<reference evidence="2" key="1">
    <citation type="submission" date="2016-03" db="EMBL/GenBank/DDBJ databases">
        <authorList>
            <person name="Heylen K."/>
            <person name="De Vos P."/>
            <person name="Vekeman B."/>
        </authorList>
    </citation>
    <scope>NUCLEOTIDE SEQUENCE [LARGE SCALE GENOMIC DNA]</scope>
    <source>
        <strain evidence="2">R-45383</strain>
    </source>
</reference>
<dbReference type="Gene3D" id="1.25.40.10">
    <property type="entry name" value="Tetratricopeptide repeat domain"/>
    <property type="match status" value="2"/>
</dbReference>
<dbReference type="InterPro" id="IPR011990">
    <property type="entry name" value="TPR-like_helical_dom_sf"/>
</dbReference>
<comment type="caution">
    <text evidence="1">The sequence shown here is derived from an EMBL/GenBank/DDBJ whole genome shotgun (WGS) entry which is preliminary data.</text>
</comment>
<evidence type="ECO:0000313" key="2">
    <source>
        <dbReference type="Proteomes" id="UP000077628"/>
    </source>
</evidence>
<evidence type="ECO:0008006" key="3">
    <source>
        <dbReference type="Google" id="ProtNLM"/>
    </source>
</evidence>
<proteinExistence type="predicted"/>
<dbReference type="Proteomes" id="UP000077628">
    <property type="component" value="Unassembled WGS sequence"/>
</dbReference>
<keyword evidence="2" id="KW-1185">Reference proteome</keyword>
<dbReference type="PANTHER" id="PTHR46014:SF1">
    <property type="entry name" value="TETRATRICOPEPTIDE REPEAT PROTEIN 1"/>
    <property type="match status" value="1"/>
</dbReference>
<dbReference type="OrthoDB" id="8350575at2"/>
<dbReference type="PANTHER" id="PTHR46014">
    <property type="entry name" value="TETRATRICOPEPTIDE REPEAT PROTEIN 1"/>
    <property type="match status" value="1"/>
</dbReference>
<dbReference type="AlphaFoldDB" id="A0A177NAF8"/>
<protein>
    <recommendedName>
        <fullName evidence="3">DUF4034 domain-containing protein</fullName>
    </recommendedName>
</protein>
<dbReference type="SUPFAM" id="SSF48452">
    <property type="entry name" value="TPR-like"/>
    <property type="match status" value="2"/>
</dbReference>
<dbReference type="SMART" id="SM00028">
    <property type="entry name" value="TPR"/>
    <property type="match status" value="2"/>
</dbReference>
<gene>
    <name evidence="1" type="ORF">A1355_12585</name>
</gene>
<accession>A0A177NAF8</accession>
<dbReference type="RefSeq" id="WP_064031005.1">
    <property type="nucleotide sequence ID" value="NZ_LUUK01000200.1"/>
</dbReference>
<evidence type="ECO:0000313" key="1">
    <source>
        <dbReference type="EMBL" id="OAI14463.1"/>
    </source>
</evidence>
<name>A0A177NAF8_9GAMM</name>
<dbReference type="InterPro" id="IPR019734">
    <property type="entry name" value="TPR_rpt"/>
</dbReference>
<sequence>MTDIDPDFPPPEPTSLRLMLLLLLLGLTAGLALAWTFLQPASAPEPPTRIIQPILPPPAPTSTLDIATEADKLLAGRDIVPTLADQAAQARQALLAGDFAAAGRALEVQLTQSRIQDWGFAPFDRFVKLMVVPGNTALLQRLDQWLAQDQPPALAYLLRAQYHYDTGWRIRGHDYAAKVSMRHRGGFEVENSLAATDIAQAIARDDANPYSRYLLLAILQGYGNSLAMDGAFRLAIRRFPDYYPLYRVQLNTLTPKWGGSVAEMLAFTQEYVDSAAAISPLKLLYLNLYEDLLDIAGAECFALAPEKRADCIDQALRNVAAGRDLQADIRQALALYTPQNSLTFGAALEPILAGIARTEGNERQANNLLQLTAESMGHNIELAATDTSRNHFMLDQQIGAVWYRAGHYANAETLYRRALADLDRTAFPNATQKNAATAAIYDRLAGIYNANKQYEQVLVYQSAAEKLAGIYRKDWSHLQCTALVKLKRYQEAVRACGAQIDRGNDWQALSRRGEAYEALGQTDAALADYAEVANSEHDGRAYAAIQISVLYAKRNDMPNMLATLNRYDFLYDADQVSRQDVAIAYNNRCYAKMQLGQNEAALKDCDASLEYGNLPDARAKQQDLQKRLSAGRV</sequence>
<organism evidence="1 2">
    <name type="scientific">Methylomonas koyamae</name>
    <dbReference type="NCBI Taxonomy" id="702114"/>
    <lineage>
        <taxon>Bacteria</taxon>
        <taxon>Pseudomonadati</taxon>
        <taxon>Pseudomonadota</taxon>
        <taxon>Gammaproteobacteria</taxon>
        <taxon>Methylococcales</taxon>
        <taxon>Methylococcaceae</taxon>
        <taxon>Methylomonas</taxon>
    </lineage>
</organism>